<evidence type="ECO:0000256" key="1">
    <source>
        <dbReference type="SAM" id="SignalP"/>
    </source>
</evidence>
<dbReference type="HOGENOM" id="CLU_1106501_0_0_5"/>
<feature type="chain" id="PRO_5004915278" description="DUF6782 domain-containing protein" evidence="1">
    <location>
        <begin position="22"/>
        <end position="252"/>
    </location>
</feature>
<evidence type="ECO:0000259" key="2">
    <source>
        <dbReference type="Pfam" id="PF20573"/>
    </source>
</evidence>
<dbReference type="KEGG" id="red:roselon_01261"/>
<dbReference type="STRING" id="1294273.roselon_01261"/>
<gene>
    <name evidence="3" type="ORF">roselon_01261</name>
</gene>
<accession>W8S4D2</accession>
<reference evidence="3 4" key="1">
    <citation type="submission" date="2013-03" db="EMBL/GenBank/DDBJ databases">
        <authorList>
            <person name="Fiebig A."/>
            <person name="Goeker M."/>
            <person name="Klenk H.-P.P."/>
        </authorList>
    </citation>
    <scope>NUCLEOTIDE SEQUENCE [LARGE SCALE GENOMIC DNA]</scope>
    <source>
        <strain evidence="4">DSM 19469</strain>
    </source>
</reference>
<organism evidence="3 4">
    <name type="scientific">Roseicyclus elongatus DSM 19469</name>
    <dbReference type="NCBI Taxonomy" id="1294273"/>
    <lineage>
        <taxon>Bacteria</taxon>
        <taxon>Pseudomonadati</taxon>
        <taxon>Pseudomonadota</taxon>
        <taxon>Alphaproteobacteria</taxon>
        <taxon>Rhodobacterales</taxon>
        <taxon>Roseobacteraceae</taxon>
        <taxon>Roseicyclus</taxon>
    </lineage>
</organism>
<dbReference type="OrthoDB" id="7834193at2"/>
<dbReference type="InterPro" id="IPR046709">
    <property type="entry name" value="DUF6782"/>
</dbReference>
<feature type="signal peptide" evidence="1">
    <location>
        <begin position="1"/>
        <end position="21"/>
    </location>
</feature>
<name>W8S4D2_9RHOB</name>
<dbReference type="Proteomes" id="UP000019593">
    <property type="component" value="Chromosome"/>
</dbReference>
<dbReference type="EMBL" id="CP004372">
    <property type="protein sequence ID" value="AHM03651.1"/>
    <property type="molecule type" value="Genomic_DNA"/>
</dbReference>
<dbReference type="RefSeq" id="WP_025311508.1">
    <property type="nucleotide sequence ID" value="NZ_CP004372.1"/>
</dbReference>
<proteinExistence type="predicted"/>
<keyword evidence="4" id="KW-1185">Reference proteome</keyword>
<sequence>MSLRLILGLCLALCAPLPASAQDCVAPPYSAPSGSALDRLLSRALPVIAGYPSLQRALQAEGPTICLAADIGVAMGYYEPSTNTVMVDAALNADLQVVILAHEIRHVEQFGRGICPHDGLSMREYARATWAIEADAMTITLIVAWALREGGAPGPWQALADLPRYADMTSAFAAGMADHGDLFTASEAAFTLWYENESRRQDYYIASCSAYLDRLDATHALPRYETLRDDFFDQLCVLPDGTPFSCDEPALP</sequence>
<evidence type="ECO:0000313" key="3">
    <source>
        <dbReference type="EMBL" id="AHM03651.1"/>
    </source>
</evidence>
<dbReference type="AlphaFoldDB" id="W8S4D2"/>
<dbReference type="eggNOG" id="ENOG50324ED">
    <property type="taxonomic scope" value="Bacteria"/>
</dbReference>
<dbReference type="Pfam" id="PF20573">
    <property type="entry name" value="DUF6782"/>
    <property type="match status" value="1"/>
</dbReference>
<evidence type="ECO:0000313" key="4">
    <source>
        <dbReference type="Proteomes" id="UP000019593"/>
    </source>
</evidence>
<protein>
    <recommendedName>
        <fullName evidence="2">DUF6782 domain-containing protein</fullName>
    </recommendedName>
</protein>
<feature type="domain" description="DUF6782" evidence="2">
    <location>
        <begin position="19"/>
        <end position="246"/>
    </location>
</feature>
<keyword evidence="1" id="KW-0732">Signal</keyword>